<keyword evidence="1" id="KW-1133">Transmembrane helix</keyword>
<name>A0A7Y9NQB1_9BACT</name>
<proteinExistence type="predicted"/>
<keyword evidence="1" id="KW-0812">Transmembrane</keyword>
<dbReference type="AlphaFoldDB" id="A0A7Y9NQB1"/>
<comment type="caution">
    <text evidence="2">The sequence shown here is derived from an EMBL/GenBank/DDBJ whole genome shotgun (WGS) entry which is preliminary data.</text>
</comment>
<protein>
    <submittedName>
        <fullName evidence="2">Steroid 5-alpha reductase family enzyme</fullName>
    </submittedName>
</protein>
<dbReference type="EMBL" id="JACCCV010000002">
    <property type="protein sequence ID" value="NYF53590.1"/>
    <property type="molecule type" value="Genomic_DNA"/>
</dbReference>
<sequence>MSSSTESISWVDRWWPLLVILFGVIFVTVLVTFHPTT</sequence>
<gene>
    <name evidence="2" type="ORF">HDF12_003989</name>
</gene>
<reference evidence="2 3" key="1">
    <citation type="submission" date="2020-07" db="EMBL/GenBank/DDBJ databases">
        <title>Genomic Encyclopedia of Type Strains, Phase IV (KMG-V): Genome sequencing to study the core and pangenomes of soil and plant-associated prokaryotes.</title>
        <authorList>
            <person name="Whitman W."/>
        </authorList>
    </citation>
    <scope>NUCLEOTIDE SEQUENCE [LARGE SCALE GENOMIC DNA]</scope>
    <source>
        <strain evidence="2 3">M8UP30</strain>
    </source>
</reference>
<feature type="transmembrane region" description="Helical" evidence="1">
    <location>
        <begin position="14"/>
        <end position="33"/>
    </location>
</feature>
<dbReference type="Proteomes" id="UP000534186">
    <property type="component" value="Unassembled WGS sequence"/>
</dbReference>
<evidence type="ECO:0000313" key="2">
    <source>
        <dbReference type="EMBL" id="NYF53590.1"/>
    </source>
</evidence>
<keyword evidence="1" id="KW-0472">Membrane</keyword>
<evidence type="ECO:0000256" key="1">
    <source>
        <dbReference type="SAM" id="Phobius"/>
    </source>
</evidence>
<accession>A0A7Y9NQB1</accession>
<evidence type="ECO:0000313" key="3">
    <source>
        <dbReference type="Proteomes" id="UP000534186"/>
    </source>
</evidence>
<organism evidence="2 3">
    <name type="scientific">Tunturiibacter lichenicola</name>
    <dbReference type="NCBI Taxonomy" id="2051959"/>
    <lineage>
        <taxon>Bacteria</taxon>
        <taxon>Pseudomonadati</taxon>
        <taxon>Acidobacteriota</taxon>
        <taxon>Terriglobia</taxon>
        <taxon>Terriglobales</taxon>
        <taxon>Acidobacteriaceae</taxon>
        <taxon>Tunturiibacter</taxon>
    </lineage>
</organism>